<sequence length="290" mass="33504">MRYVDTKSNSKELRKCILQGPYVMTEVKILAQPATENTPAVPAHRVPETLKNITPENYAHFDAETKAIHMILSGIGNDIYSIVDACQITHEMWVAIKRIQQRESLNKQDVKTNMFWEFGKFNSKDMESIESYYSRFYKMMKEMVRNQLEVATMQYHNEANKICAEKIAKNANLLALVAVAQHYLEYHNQAPKPHKPNTPSSRPITLYKSHATRWSKGKEVVKPVTSSSMSASKEESDEEQAQRDKWIQKNLALIAKHFKNIYKSTNNNLITSSNTKNKNRNTSPWHRNEN</sequence>
<reference evidence="2" key="1">
    <citation type="journal article" date="2022" name="Int. J. Mol. Sci.">
        <title>Draft Genome of Tanacetum Coccineum: Genomic Comparison of Closely Related Tanacetum-Family Plants.</title>
        <authorList>
            <person name="Yamashiro T."/>
            <person name="Shiraishi A."/>
            <person name="Nakayama K."/>
            <person name="Satake H."/>
        </authorList>
    </citation>
    <scope>NUCLEOTIDE SEQUENCE</scope>
</reference>
<accession>A0ABQ5CY48</accession>
<name>A0ABQ5CY48_9ASTR</name>
<evidence type="ECO:0000313" key="3">
    <source>
        <dbReference type="Proteomes" id="UP001151760"/>
    </source>
</evidence>
<feature type="compositionally biased region" description="Low complexity" evidence="1">
    <location>
        <begin position="267"/>
        <end position="283"/>
    </location>
</feature>
<feature type="region of interest" description="Disordered" evidence="1">
    <location>
        <begin position="217"/>
        <end position="242"/>
    </location>
</feature>
<organism evidence="2 3">
    <name type="scientific">Tanacetum coccineum</name>
    <dbReference type="NCBI Taxonomy" id="301880"/>
    <lineage>
        <taxon>Eukaryota</taxon>
        <taxon>Viridiplantae</taxon>
        <taxon>Streptophyta</taxon>
        <taxon>Embryophyta</taxon>
        <taxon>Tracheophyta</taxon>
        <taxon>Spermatophyta</taxon>
        <taxon>Magnoliopsida</taxon>
        <taxon>eudicotyledons</taxon>
        <taxon>Gunneridae</taxon>
        <taxon>Pentapetalae</taxon>
        <taxon>asterids</taxon>
        <taxon>campanulids</taxon>
        <taxon>Asterales</taxon>
        <taxon>Asteraceae</taxon>
        <taxon>Asteroideae</taxon>
        <taxon>Anthemideae</taxon>
        <taxon>Anthemidinae</taxon>
        <taxon>Tanacetum</taxon>
    </lineage>
</organism>
<dbReference type="Proteomes" id="UP001151760">
    <property type="component" value="Unassembled WGS sequence"/>
</dbReference>
<feature type="region of interest" description="Disordered" evidence="1">
    <location>
        <begin position="267"/>
        <end position="290"/>
    </location>
</feature>
<comment type="caution">
    <text evidence="2">The sequence shown here is derived from an EMBL/GenBank/DDBJ whole genome shotgun (WGS) entry which is preliminary data.</text>
</comment>
<reference evidence="2" key="2">
    <citation type="submission" date="2022-01" db="EMBL/GenBank/DDBJ databases">
        <authorList>
            <person name="Yamashiro T."/>
            <person name="Shiraishi A."/>
            <person name="Satake H."/>
            <person name="Nakayama K."/>
        </authorList>
    </citation>
    <scope>NUCLEOTIDE SEQUENCE</scope>
</reference>
<proteinExistence type="predicted"/>
<protein>
    <recommendedName>
        <fullName evidence="4">Gag-Pol polyprotein</fullName>
    </recommendedName>
</protein>
<evidence type="ECO:0008006" key="4">
    <source>
        <dbReference type="Google" id="ProtNLM"/>
    </source>
</evidence>
<gene>
    <name evidence="2" type="ORF">Tco_0911493</name>
</gene>
<evidence type="ECO:0000313" key="2">
    <source>
        <dbReference type="EMBL" id="GJT31218.1"/>
    </source>
</evidence>
<dbReference type="EMBL" id="BQNB010014688">
    <property type="protein sequence ID" value="GJT31218.1"/>
    <property type="molecule type" value="Genomic_DNA"/>
</dbReference>
<evidence type="ECO:0000256" key="1">
    <source>
        <dbReference type="SAM" id="MobiDB-lite"/>
    </source>
</evidence>
<keyword evidence="3" id="KW-1185">Reference proteome</keyword>